<evidence type="ECO:0000313" key="2">
    <source>
        <dbReference type="Proteomes" id="UP001430953"/>
    </source>
</evidence>
<comment type="caution">
    <text evidence="1">The sequence shown here is derived from an EMBL/GenBank/DDBJ whole genome shotgun (WGS) entry which is preliminary data.</text>
</comment>
<keyword evidence="2" id="KW-1185">Reference proteome</keyword>
<organism evidence="1 2">
    <name type="scientific">Cardiocondyla obscurior</name>
    <dbReference type="NCBI Taxonomy" id="286306"/>
    <lineage>
        <taxon>Eukaryota</taxon>
        <taxon>Metazoa</taxon>
        <taxon>Ecdysozoa</taxon>
        <taxon>Arthropoda</taxon>
        <taxon>Hexapoda</taxon>
        <taxon>Insecta</taxon>
        <taxon>Pterygota</taxon>
        <taxon>Neoptera</taxon>
        <taxon>Endopterygota</taxon>
        <taxon>Hymenoptera</taxon>
        <taxon>Apocrita</taxon>
        <taxon>Aculeata</taxon>
        <taxon>Formicoidea</taxon>
        <taxon>Formicidae</taxon>
        <taxon>Myrmicinae</taxon>
        <taxon>Cardiocondyla</taxon>
    </lineage>
</organism>
<dbReference type="Proteomes" id="UP001430953">
    <property type="component" value="Unassembled WGS sequence"/>
</dbReference>
<dbReference type="EMBL" id="JADYXP020000002">
    <property type="protein sequence ID" value="KAL0130549.1"/>
    <property type="molecule type" value="Genomic_DNA"/>
</dbReference>
<protein>
    <submittedName>
        <fullName evidence="1">Uncharacterized protein</fullName>
    </submittedName>
</protein>
<reference evidence="1 2" key="1">
    <citation type="submission" date="2023-03" db="EMBL/GenBank/DDBJ databases">
        <title>High recombination rates correlate with genetic variation in Cardiocondyla obscurior ants.</title>
        <authorList>
            <person name="Errbii M."/>
        </authorList>
    </citation>
    <scope>NUCLEOTIDE SEQUENCE [LARGE SCALE GENOMIC DNA]</scope>
    <source>
        <strain evidence="1">Alpha-2009</strain>
        <tissue evidence="1">Whole body</tissue>
    </source>
</reference>
<accession>A0AAW2GTD8</accession>
<gene>
    <name evidence="1" type="ORF">PUN28_002290</name>
</gene>
<dbReference type="AlphaFoldDB" id="A0AAW2GTD8"/>
<sequence>MSYFNSFRYLKFYETIRAVAKNRGFSYCFETYTGSHGRIMQIAIHRLACEVGKNFSGCRGKRDFVNITAIGEKLNLMSTTSPRYETTNEFSLAVAA</sequence>
<proteinExistence type="predicted"/>
<name>A0AAW2GTD8_9HYME</name>
<evidence type="ECO:0000313" key="1">
    <source>
        <dbReference type="EMBL" id="KAL0130549.1"/>
    </source>
</evidence>